<feature type="signal peptide" evidence="8">
    <location>
        <begin position="1"/>
        <end position="15"/>
    </location>
</feature>
<comment type="similarity">
    <text evidence="1">Belongs to the AB hydrolase superfamily. Lipase family.</text>
</comment>
<evidence type="ECO:0000256" key="6">
    <source>
        <dbReference type="ARBA" id="ARBA00023180"/>
    </source>
</evidence>
<reference evidence="10" key="1">
    <citation type="submission" date="2020-08" db="EMBL/GenBank/DDBJ databases">
        <title>Multicomponent nature underlies the extraordinary mechanical properties of spider dragline silk.</title>
        <authorList>
            <person name="Kono N."/>
            <person name="Nakamura H."/>
            <person name="Mori M."/>
            <person name="Yoshida Y."/>
            <person name="Ohtoshi R."/>
            <person name="Malay A.D."/>
            <person name="Moran D.A.P."/>
            <person name="Tomita M."/>
            <person name="Numata K."/>
            <person name="Arakawa K."/>
        </authorList>
    </citation>
    <scope>NUCLEOTIDE SEQUENCE</scope>
</reference>
<evidence type="ECO:0000256" key="7">
    <source>
        <dbReference type="SAM" id="MobiDB-lite"/>
    </source>
</evidence>
<comment type="caution">
    <text evidence="10">The sequence shown here is derived from an EMBL/GenBank/DDBJ whole genome shotgun (WGS) entry which is preliminary data.</text>
</comment>
<sequence>MWVYLLLAVVPLAAADWYERRVMMDPDIQRNVSQLISSKGYPVEEHEVQTKDGFLLALQRIPYGRKAPGDYRGSKMPVFLQHGLLSAASDFVINFPDQSLGFLLADSGYDVWLGNTRGNTYSRRHTKLRPNTDAFWDFSFDEMGAYDLPAMIDHVLNVTHQDRLAYIGHSQGTTAAFALLSENPEYNKKVKVFIALAPVASGIHITNVVSYLAPFSRDLAFLAKLFGIRDFLPNNKIMKWLSEYLCAEFEKFICENAMFLFFGRDYQELNVIPTQLACAYLKGHLARRALDWFEVLGYRVVEDKATDYAHLKQALTEQFPVVRNTSELETRFFASSQKHNQQPSDFVYDLLKIHKILKLEMTEGKLIDHIISRLETQILDYVEHPQTTSNLLQIIDKYEERFLNRKIRGSSWEFRDTNPSDNNRFPNMNRQENWRKTRGNNRYSDNSRPRGEFNRFESQAHGFKIRGTLLKNSITLSS</sequence>
<evidence type="ECO:0000256" key="8">
    <source>
        <dbReference type="SAM" id="SignalP"/>
    </source>
</evidence>
<evidence type="ECO:0000256" key="5">
    <source>
        <dbReference type="ARBA" id="ARBA00023098"/>
    </source>
</evidence>
<dbReference type="PANTHER" id="PTHR11005">
    <property type="entry name" value="LYSOSOMAL ACID LIPASE-RELATED"/>
    <property type="match status" value="1"/>
</dbReference>
<dbReference type="Gene3D" id="3.40.50.1820">
    <property type="entry name" value="alpha/beta hydrolase"/>
    <property type="match status" value="1"/>
</dbReference>
<evidence type="ECO:0000313" key="10">
    <source>
        <dbReference type="EMBL" id="GFX98849.1"/>
    </source>
</evidence>
<dbReference type="Proteomes" id="UP000887159">
    <property type="component" value="Unassembled WGS sequence"/>
</dbReference>
<name>A0A8X6VAC3_TRICX</name>
<accession>A0A8X6VAC3</accession>
<dbReference type="AlphaFoldDB" id="A0A8X6VAC3"/>
<keyword evidence="5" id="KW-0443">Lipid metabolism</keyword>
<evidence type="ECO:0000256" key="3">
    <source>
        <dbReference type="ARBA" id="ARBA00022801"/>
    </source>
</evidence>
<feature type="compositionally biased region" description="Polar residues" evidence="7">
    <location>
        <begin position="419"/>
        <end position="431"/>
    </location>
</feature>
<protein>
    <recommendedName>
        <fullName evidence="9">Partial AB-hydrolase lipase domain-containing protein</fullName>
    </recommendedName>
</protein>
<evidence type="ECO:0000256" key="2">
    <source>
        <dbReference type="ARBA" id="ARBA00022729"/>
    </source>
</evidence>
<keyword evidence="6" id="KW-0325">Glycoprotein</keyword>
<organism evidence="10 11">
    <name type="scientific">Trichonephila clavipes</name>
    <name type="common">Golden silk orbweaver</name>
    <name type="synonym">Nephila clavipes</name>
    <dbReference type="NCBI Taxonomy" id="2585209"/>
    <lineage>
        <taxon>Eukaryota</taxon>
        <taxon>Metazoa</taxon>
        <taxon>Ecdysozoa</taxon>
        <taxon>Arthropoda</taxon>
        <taxon>Chelicerata</taxon>
        <taxon>Arachnida</taxon>
        <taxon>Araneae</taxon>
        <taxon>Araneomorphae</taxon>
        <taxon>Entelegynae</taxon>
        <taxon>Araneoidea</taxon>
        <taxon>Nephilidae</taxon>
        <taxon>Trichonephila</taxon>
    </lineage>
</organism>
<evidence type="ECO:0000256" key="4">
    <source>
        <dbReference type="ARBA" id="ARBA00022963"/>
    </source>
</evidence>
<dbReference type="InterPro" id="IPR006693">
    <property type="entry name" value="AB_hydrolase_lipase"/>
</dbReference>
<dbReference type="GO" id="GO:0016042">
    <property type="term" value="P:lipid catabolic process"/>
    <property type="evidence" value="ECO:0007669"/>
    <property type="project" value="UniProtKB-KW"/>
</dbReference>
<dbReference type="FunFam" id="3.40.50.1820:FF:000057">
    <property type="entry name" value="Lipase"/>
    <property type="match status" value="1"/>
</dbReference>
<keyword evidence="2 8" id="KW-0732">Signal</keyword>
<dbReference type="EMBL" id="BMAU01021203">
    <property type="protein sequence ID" value="GFX98849.1"/>
    <property type="molecule type" value="Genomic_DNA"/>
</dbReference>
<dbReference type="GO" id="GO:0016787">
    <property type="term" value="F:hydrolase activity"/>
    <property type="evidence" value="ECO:0007669"/>
    <property type="project" value="UniProtKB-KW"/>
</dbReference>
<feature type="region of interest" description="Disordered" evidence="7">
    <location>
        <begin position="418"/>
        <end position="452"/>
    </location>
</feature>
<evidence type="ECO:0000256" key="1">
    <source>
        <dbReference type="ARBA" id="ARBA00010701"/>
    </source>
</evidence>
<dbReference type="Pfam" id="PF04083">
    <property type="entry name" value="Abhydro_lipase"/>
    <property type="match status" value="1"/>
</dbReference>
<keyword evidence="11" id="KW-1185">Reference proteome</keyword>
<dbReference type="SUPFAM" id="SSF53474">
    <property type="entry name" value="alpha/beta-Hydrolases"/>
    <property type="match status" value="1"/>
</dbReference>
<evidence type="ECO:0000313" key="11">
    <source>
        <dbReference type="Proteomes" id="UP000887159"/>
    </source>
</evidence>
<evidence type="ECO:0000259" key="9">
    <source>
        <dbReference type="Pfam" id="PF04083"/>
    </source>
</evidence>
<feature type="chain" id="PRO_5036476592" description="Partial AB-hydrolase lipase domain-containing protein" evidence="8">
    <location>
        <begin position="16"/>
        <end position="478"/>
    </location>
</feature>
<gene>
    <name evidence="10" type="primary">LIPA</name>
    <name evidence="10" type="ORF">TNCV_1504251</name>
</gene>
<dbReference type="InterPro" id="IPR029058">
    <property type="entry name" value="AB_hydrolase_fold"/>
</dbReference>
<proteinExistence type="inferred from homology"/>
<feature type="domain" description="Partial AB-hydrolase lipase" evidence="9">
    <location>
        <begin position="32"/>
        <end position="94"/>
    </location>
</feature>
<keyword evidence="3" id="KW-0378">Hydrolase</keyword>
<keyword evidence="4" id="KW-0442">Lipid degradation</keyword>